<accession>A0A6M2D951</accession>
<reference evidence="2" key="1">
    <citation type="submission" date="2019-09" db="EMBL/GenBank/DDBJ databases">
        <title>Organ-specific transcriptomic study of the physiology of the cattle tick, Rhipicephalus microplus.</title>
        <authorList>
            <person name="Tirloni L."/>
            <person name="Braz G."/>
            <person name="Gandara A.C.P."/>
            <person name="Sabadin G.A."/>
            <person name="da Silva R.M."/>
            <person name="Guizzo M.G."/>
            <person name="Machado J.A."/>
            <person name="Costa E.P."/>
            <person name="Gomes H.F."/>
            <person name="Moraes J."/>
            <person name="Mota M.B.S."/>
            <person name="Mesquita R.D."/>
            <person name="Alvarenga P.H."/>
            <person name="Alves F."/>
            <person name="Seixas A."/>
            <person name="da Fonseca R.N."/>
            <person name="Fogaca A."/>
            <person name="Logullo C."/>
            <person name="Tanaka A."/>
            <person name="Daffre S."/>
            <person name="Termignoni C."/>
            <person name="Vaz I.S.Jr."/>
            <person name="Oliveira P.L."/>
            <person name="Ribeiro J.M."/>
        </authorList>
    </citation>
    <scope>NUCLEOTIDE SEQUENCE</scope>
    <source>
        <strain evidence="2">Porto Alegre</strain>
    </source>
</reference>
<name>A0A6M2D951_RHIMP</name>
<proteinExistence type="predicted"/>
<evidence type="ECO:0000313" key="2">
    <source>
        <dbReference type="EMBL" id="NOV42609.1"/>
    </source>
</evidence>
<feature type="signal peptide" evidence="1">
    <location>
        <begin position="1"/>
        <end position="27"/>
    </location>
</feature>
<keyword evidence="1" id="KW-0732">Signal</keyword>
<dbReference type="EMBL" id="GHWJ01009872">
    <property type="protein sequence ID" value="NOV42609.1"/>
    <property type="molecule type" value="Transcribed_RNA"/>
</dbReference>
<dbReference type="AlphaFoldDB" id="A0A6M2D951"/>
<sequence>MCTKEQKKCSNIFCIILSTMNLVSVNASIFTNSLCCGHISVWSGNMSILKSVDSLHKCCAMCICLPFVCYKICDVNFCAIPSNIGTNLSLYTFIKKYIQKWLLLLLRGIDVPHFTFIYVISEKKCTSLLHR</sequence>
<protein>
    <submittedName>
        <fullName evidence="2">Putative secreted protein ovary overexpressed</fullName>
    </submittedName>
</protein>
<evidence type="ECO:0000256" key="1">
    <source>
        <dbReference type="SAM" id="SignalP"/>
    </source>
</evidence>
<organism evidence="2">
    <name type="scientific">Rhipicephalus microplus</name>
    <name type="common">Cattle tick</name>
    <name type="synonym">Boophilus microplus</name>
    <dbReference type="NCBI Taxonomy" id="6941"/>
    <lineage>
        <taxon>Eukaryota</taxon>
        <taxon>Metazoa</taxon>
        <taxon>Ecdysozoa</taxon>
        <taxon>Arthropoda</taxon>
        <taxon>Chelicerata</taxon>
        <taxon>Arachnida</taxon>
        <taxon>Acari</taxon>
        <taxon>Parasitiformes</taxon>
        <taxon>Ixodida</taxon>
        <taxon>Ixodoidea</taxon>
        <taxon>Ixodidae</taxon>
        <taxon>Rhipicephalinae</taxon>
        <taxon>Rhipicephalus</taxon>
        <taxon>Boophilus</taxon>
    </lineage>
</organism>
<feature type="chain" id="PRO_5026860942" evidence="1">
    <location>
        <begin position="28"/>
        <end position="131"/>
    </location>
</feature>